<dbReference type="OrthoDB" id="255848at2"/>
<evidence type="ECO:0000259" key="2">
    <source>
        <dbReference type="Pfam" id="PF07596"/>
    </source>
</evidence>
<dbReference type="NCBIfam" id="TIGR02532">
    <property type="entry name" value="IV_pilin_GFxxxE"/>
    <property type="match status" value="1"/>
</dbReference>
<evidence type="ECO:0000313" key="3">
    <source>
        <dbReference type="EMBL" id="PQO35304.1"/>
    </source>
</evidence>
<protein>
    <submittedName>
        <fullName evidence="3">Prepilin-type cleavage/methylation domain-containing protein</fullName>
    </submittedName>
</protein>
<dbReference type="InterPro" id="IPR027558">
    <property type="entry name" value="Pre_pil_HX9DG_C"/>
</dbReference>
<dbReference type="Gene3D" id="3.30.700.10">
    <property type="entry name" value="Glycoprotein, Type 4 Pilin"/>
    <property type="match status" value="1"/>
</dbReference>
<dbReference type="PANTHER" id="PTHR30093:SF2">
    <property type="entry name" value="TYPE II SECRETION SYSTEM PROTEIN H"/>
    <property type="match status" value="1"/>
</dbReference>
<dbReference type="Pfam" id="PF07963">
    <property type="entry name" value="N_methyl"/>
    <property type="match status" value="1"/>
</dbReference>
<dbReference type="NCBIfam" id="TIGR04294">
    <property type="entry name" value="pre_pil_HX9DG"/>
    <property type="match status" value="1"/>
</dbReference>
<reference evidence="3 4" key="1">
    <citation type="submission" date="2018-02" db="EMBL/GenBank/DDBJ databases">
        <title>Comparative genomes isolates from brazilian mangrove.</title>
        <authorList>
            <person name="Araujo J.E."/>
            <person name="Taketani R.G."/>
            <person name="Silva M.C.P."/>
            <person name="Loureco M.V."/>
            <person name="Andreote F.D."/>
        </authorList>
    </citation>
    <scope>NUCLEOTIDE SEQUENCE [LARGE SCALE GENOMIC DNA]</scope>
    <source>
        <strain evidence="3 4">HEX-2 MGV</strain>
    </source>
</reference>
<dbReference type="RefSeq" id="WP_105352549.1">
    <property type="nucleotide sequence ID" value="NZ_PUIA01000030.1"/>
</dbReference>
<dbReference type="InterPro" id="IPR011453">
    <property type="entry name" value="DUF1559"/>
</dbReference>
<dbReference type="EMBL" id="PUIA01000030">
    <property type="protein sequence ID" value="PQO35304.1"/>
    <property type="molecule type" value="Genomic_DNA"/>
</dbReference>
<keyword evidence="1" id="KW-1133">Transmembrane helix</keyword>
<comment type="caution">
    <text evidence="3">The sequence shown here is derived from an EMBL/GenBank/DDBJ whole genome shotgun (WGS) entry which is preliminary data.</text>
</comment>
<proteinExistence type="predicted"/>
<feature type="transmembrane region" description="Helical" evidence="1">
    <location>
        <begin position="12"/>
        <end position="36"/>
    </location>
</feature>
<accession>A0A2S8FTY3</accession>
<gene>
    <name evidence="3" type="ORF">C5Y96_09735</name>
</gene>
<evidence type="ECO:0000256" key="1">
    <source>
        <dbReference type="SAM" id="Phobius"/>
    </source>
</evidence>
<organism evidence="3 4">
    <name type="scientific">Blastopirellula marina</name>
    <dbReference type="NCBI Taxonomy" id="124"/>
    <lineage>
        <taxon>Bacteria</taxon>
        <taxon>Pseudomonadati</taxon>
        <taxon>Planctomycetota</taxon>
        <taxon>Planctomycetia</taxon>
        <taxon>Pirellulales</taxon>
        <taxon>Pirellulaceae</taxon>
        <taxon>Blastopirellula</taxon>
    </lineage>
</organism>
<keyword evidence="1" id="KW-0472">Membrane</keyword>
<dbReference type="InterPro" id="IPR012902">
    <property type="entry name" value="N_methyl_site"/>
</dbReference>
<dbReference type="SUPFAM" id="SSF54523">
    <property type="entry name" value="Pili subunits"/>
    <property type="match status" value="1"/>
</dbReference>
<dbReference type="AlphaFoldDB" id="A0A2S8FTY3"/>
<feature type="domain" description="DUF1559" evidence="2">
    <location>
        <begin position="37"/>
        <end position="311"/>
    </location>
</feature>
<dbReference type="Pfam" id="PF07596">
    <property type="entry name" value="SBP_bac_10"/>
    <property type="match status" value="1"/>
</dbReference>
<dbReference type="InterPro" id="IPR045584">
    <property type="entry name" value="Pilin-like"/>
</dbReference>
<evidence type="ECO:0000313" key="4">
    <source>
        <dbReference type="Proteomes" id="UP000240009"/>
    </source>
</evidence>
<sequence length="337" mass="36360">MTSLSPRFRRSGFTLVELLVVIAIIGVLIALLLPAVQQAREAARRMQCSNNLKQLGLAMHNYHDTYQAFPSGYIHVNVADNKGHWTWSAFILPFMELGNVSDVLQVGKVKASDALSAHQDVMQAKYDTFICPSDTGPSVSSTSKCAGCAIENASGTNLGLSKTSYVAVNSSAYVRANQATNFGDGTTGATGMFFKDSDTRMRDITDGTSNTLMVAERAYILNNEWFGSSELFATRDKNAKGPDNHQHPDKANYDQGLYRTLCTTLFSPNITIGSTTSTNKAENHGMSSMHPGGAMAVFADGSVSFLPETIHSNTTGTTDTVMEYLGNMQDGQVIGAY</sequence>
<dbReference type="PANTHER" id="PTHR30093">
    <property type="entry name" value="GENERAL SECRETION PATHWAY PROTEIN G"/>
    <property type="match status" value="1"/>
</dbReference>
<dbReference type="PROSITE" id="PS00409">
    <property type="entry name" value="PROKAR_NTER_METHYL"/>
    <property type="match status" value="1"/>
</dbReference>
<name>A0A2S8FTY3_9BACT</name>
<dbReference type="Proteomes" id="UP000240009">
    <property type="component" value="Unassembled WGS sequence"/>
</dbReference>
<keyword evidence="1" id="KW-0812">Transmembrane</keyword>